<feature type="region of interest" description="Disordered" evidence="1">
    <location>
        <begin position="1"/>
        <end position="90"/>
    </location>
</feature>
<protein>
    <submittedName>
        <fullName evidence="2">Uncharacterized protein</fullName>
    </submittedName>
</protein>
<accession>A0A8E0RNZ3</accession>
<proteinExistence type="predicted"/>
<evidence type="ECO:0000256" key="1">
    <source>
        <dbReference type="SAM" id="MobiDB-lite"/>
    </source>
</evidence>
<evidence type="ECO:0000313" key="2">
    <source>
        <dbReference type="EMBL" id="KAA0187660.1"/>
    </source>
</evidence>
<dbReference type="Proteomes" id="UP000728185">
    <property type="component" value="Unassembled WGS sequence"/>
</dbReference>
<gene>
    <name evidence="2" type="ORF">FBUS_05244</name>
</gene>
<feature type="region of interest" description="Disordered" evidence="1">
    <location>
        <begin position="109"/>
        <end position="131"/>
    </location>
</feature>
<comment type="caution">
    <text evidence="2">The sequence shown here is derived from an EMBL/GenBank/DDBJ whole genome shotgun (WGS) entry which is preliminary data.</text>
</comment>
<name>A0A8E0RNZ3_9TREM</name>
<dbReference type="EMBL" id="LUCM01008972">
    <property type="protein sequence ID" value="KAA0187660.1"/>
    <property type="molecule type" value="Genomic_DNA"/>
</dbReference>
<keyword evidence="3" id="KW-1185">Reference proteome</keyword>
<feature type="compositionally biased region" description="Polar residues" evidence="1">
    <location>
        <begin position="38"/>
        <end position="55"/>
    </location>
</feature>
<sequence>MHSSTIPSNLSSLSGLGDCPWSTGLNTLEHSPAIQPENRISSTENPSTMTKPEQFSSIPSPSDPDESRRVEQTQADPGCANTDIPPVHDSTVPTFSPYWWTLLLTPPLSSLPPSSSPSSSSTRFPSGQLIV</sequence>
<reference evidence="2" key="1">
    <citation type="submission" date="2019-05" db="EMBL/GenBank/DDBJ databases">
        <title>Annotation for the trematode Fasciolopsis buski.</title>
        <authorList>
            <person name="Choi Y.-J."/>
        </authorList>
    </citation>
    <scope>NUCLEOTIDE SEQUENCE</scope>
    <source>
        <strain evidence="2">HT</strain>
        <tissue evidence="2">Whole worm</tissue>
    </source>
</reference>
<feature type="compositionally biased region" description="Low complexity" evidence="1">
    <location>
        <begin position="109"/>
        <end position="122"/>
    </location>
</feature>
<feature type="compositionally biased region" description="Low complexity" evidence="1">
    <location>
        <begin position="1"/>
        <end position="14"/>
    </location>
</feature>
<evidence type="ECO:0000313" key="3">
    <source>
        <dbReference type="Proteomes" id="UP000728185"/>
    </source>
</evidence>
<dbReference type="AlphaFoldDB" id="A0A8E0RNZ3"/>
<organism evidence="2 3">
    <name type="scientific">Fasciolopsis buskii</name>
    <dbReference type="NCBI Taxonomy" id="27845"/>
    <lineage>
        <taxon>Eukaryota</taxon>
        <taxon>Metazoa</taxon>
        <taxon>Spiralia</taxon>
        <taxon>Lophotrochozoa</taxon>
        <taxon>Platyhelminthes</taxon>
        <taxon>Trematoda</taxon>
        <taxon>Digenea</taxon>
        <taxon>Plagiorchiida</taxon>
        <taxon>Echinostomata</taxon>
        <taxon>Echinostomatoidea</taxon>
        <taxon>Fasciolidae</taxon>
        <taxon>Fasciolopsis</taxon>
    </lineage>
</organism>